<dbReference type="PANTHER" id="PTHR46825">
    <property type="entry name" value="D-ALANYL-D-ALANINE-CARBOXYPEPTIDASE/ENDOPEPTIDASE AMPH"/>
    <property type="match status" value="1"/>
</dbReference>
<dbReference type="EMBL" id="JBHSSW010000001">
    <property type="protein sequence ID" value="MFC6196570.1"/>
    <property type="molecule type" value="Genomic_DNA"/>
</dbReference>
<evidence type="ECO:0000256" key="1">
    <source>
        <dbReference type="SAM" id="MobiDB-lite"/>
    </source>
</evidence>
<dbReference type="EC" id="3.-.-.-" evidence="4"/>
<dbReference type="InterPro" id="IPR012338">
    <property type="entry name" value="Beta-lactam/transpept-like"/>
</dbReference>
<dbReference type="InterPro" id="IPR050491">
    <property type="entry name" value="AmpC-like"/>
</dbReference>
<evidence type="ECO:0000259" key="3">
    <source>
        <dbReference type="Pfam" id="PF00144"/>
    </source>
</evidence>
<evidence type="ECO:0000313" key="4">
    <source>
        <dbReference type="EMBL" id="MFC6196570.1"/>
    </source>
</evidence>
<evidence type="ECO:0000313" key="5">
    <source>
        <dbReference type="Proteomes" id="UP001596303"/>
    </source>
</evidence>
<dbReference type="PANTHER" id="PTHR46825:SF12">
    <property type="entry name" value="PENICILLIN-BINDING PROTEIN 4"/>
    <property type="match status" value="1"/>
</dbReference>
<keyword evidence="2" id="KW-0732">Signal</keyword>
<dbReference type="SUPFAM" id="SSF56601">
    <property type="entry name" value="beta-lactamase/transpeptidase-like"/>
    <property type="match status" value="1"/>
</dbReference>
<accession>A0ABW1S4Q7</accession>
<comment type="caution">
    <text evidence="4">The sequence shown here is derived from an EMBL/GenBank/DDBJ whole genome shotgun (WGS) entry which is preliminary data.</text>
</comment>
<proteinExistence type="predicted"/>
<name>A0ABW1S4Q7_9PROT</name>
<organism evidence="4 5">
    <name type="scientific">Ponticaulis profundi</name>
    <dbReference type="NCBI Taxonomy" id="2665222"/>
    <lineage>
        <taxon>Bacteria</taxon>
        <taxon>Pseudomonadati</taxon>
        <taxon>Pseudomonadota</taxon>
        <taxon>Alphaproteobacteria</taxon>
        <taxon>Hyphomonadales</taxon>
        <taxon>Hyphomonadaceae</taxon>
        <taxon>Ponticaulis</taxon>
    </lineage>
</organism>
<gene>
    <name evidence="4" type="ORF">ACFQDM_00695</name>
</gene>
<keyword evidence="4" id="KW-0378">Hydrolase</keyword>
<feature type="domain" description="Beta-lactamase-related" evidence="3">
    <location>
        <begin position="58"/>
        <end position="359"/>
    </location>
</feature>
<feature type="signal peptide" evidence="2">
    <location>
        <begin position="1"/>
        <end position="19"/>
    </location>
</feature>
<dbReference type="PROSITE" id="PS51257">
    <property type="entry name" value="PROKAR_LIPOPROTEIN"/>
    <property type="match status" value="1"/>
</dbReference>
<dbReference type="Proteomes" id="UP001596303">
    <property type="component" value="Unassembled WGS sequence"/>
</dbReference>
<sequence>MLRLHFLLPGLAPLLFACAAEDPPQIEASPAPDISEAVEPETEAVDTSGPLMTRAQMEGLLQTIDVPGMATATITSCEVTDVSTAGLAIVEPAMPVTPDTAFEAASLSKPVFAWLVMSLVDDSVIDLDEPFAETFEYPRITDAENYAKLTPRLVLTHRTGLPNWVDETTDFWDRTAEIPFNTPPGDAFSYSGEGFQLLQIFIEQKTGKRLQQIFEERLGGVMANSTFAQPLPDTVIASRGYGSASDEESGRDMDNLYPRAVSAGSLVTTPGDLGAFLAMVCRREGLSAASYEDMLTPQSPAPGGPDMPSSSWSLGWMNADMGEVTFIGHNGNNDEYKSFGGFLKETGDGLVILTNGARGDELIGQIIGYTSPE</sequence>
<evidence type="ECO:0000256" key="2">
    <source>
        <dbReference type="SAM" id="SignalP"/>
    </source>
</evidence>
<reference evidence="5" key="1">
    <citation type="journal article" date="2019" name="Int. J. Syst. Evol. Microbiol.">
        <title>The Global Catalogue of Microorganisms (GCM) 10K type strain sequencing project: providing services to taxonomists for standard genome sequencing and annotation.</title>
        <authorList>
            <consortium name="The Broad Institute Genomics Platform"/>
            <consortium name="The Broad Institute Genome Sequencing Center for Infectious Disease"/>
            <person name="Wu L."/>
            <person name="Ma J."/>
        </authorList>
    </citation>
    <scope>NUCLEOTIDE SEQUENCE [LARGE SCALE GENOMIC DNA]</scope>
    <source>
        <strain evidence="5">CGMCC-1.15741</strain>
    </source>
</reference>
<dbReference type="InterPro" id="IPR001466">
    <property type="entry name" value="Beta-lactam-related"/>
</dbReference>
<feature type="region of interest" description="Disordered" evidence="1">
    <location>
        <begin position="26"/>
        <end position="47"/>
    </location>
</feature>
<keyword evidence="5" id="KW-1185">Reference proteome</keyword>
<dbReference type="RefSeq" id="WP_377374136.1">
    <property type="nucleotide sequence ID" value="NZ_JBHSSW010000001.1"/>
</dbReference>
<dbReference type="Gene3D" id="3.40.710.10">
    <property type="entry name" value="DD-peptidase/beta-lactamase superfamily"/>
    <property type="match status" value="1"/>
</dbReference>
<protein>
    <submittedName>
        <fullName evidence="4">Serine hydrolase domain-containing protein</fullName>
        <ecNumber evidence="4">3.-.-.-</ecNumber>
    </submittedName>
</protein>
<feature type="chain" id="PRO_5046046498" evidence="2">
    <location>
        <begin position="20"/>
        <end position="373"/>
    </location>
</feature>
<dbReference type="Pfam" id="PF00144">
    <property type="entry name" value="Beta-lactamase"/>
    <property type="match status" value="1"/>
</dbReference>
<dbReference type="GO" id="GO:0016787">
    <property type="term" value="F:hydrolase activity"/>
    <property type="evidence" value="ECO:0007669"/>
    <property type="project" value="UniProtKB-KW"/>
</dbReference>